<evidence type="ECO:0000313" key="3">
    <source>
        <dbReference type="Proteomes" id="UP000646579"/>
    </source>
</evidence>
<dbReference type="PANTHER" id="PTHR43792">
    <property type="entry name" value="GNAT FAMILY, PUTATIVE (AFU_ORTHOLOGUE AFUA_3G00765)-RELATED-RELATED"/>
    <property type="match status" value="1"/>
</dbReference>
<reference evidence="2" key="2">
    <citation type="submission" date="2020-09" db="EMBL/GenBank/DDBJ databases">
        <authorList>
            <person name="Sun Q."/>
            <person name="Kim S."/>
        </authorList>
    </citation>
    <scope>NUCLEOTIDE SEQUENCE</scope>
    <source>
        <strain evidence="2">KCTC 32437</strain>
    </source>
</reference>
<accession>A0A918S7Q2</accession>
<dbReference type="GO" id="GO:0016747">
    <property type="term" value="F:acyltransferase activity, transferring groups other than amino-acyl groups"/>
    <property type="evidence" value="ECO:0007669"/>
    <property type="project" value="InterPro"/>
</dbReference>
<keyword evidence="3" id="KW-1185">Reference proteome</keyword>
<dbReference type="PANTHER" id="PTHR43792:SF1">
    <property type="entry name" value="N-ACETYLTRANSFERASE DOMAIN-CONTAINING PROTEIN"/>
    <property type="match status" value="1"/>
</dbReference>
<dbReference type="Proteomes" id="UP000646579">
    <property type="component" value="Unassembled WGS sequence"/>
</dbReference>
<dbReference type="InterPro" id="IPR016181">
    <property type="entry name" value="Acyl_CoA_acyltransferase"/>
</dbReference>
<evidence type="ECO:0000259" key="1">
    <source>
        <dbReference type="PROSITE" id="PS51186"/>
    </source>
</evidence>
<dbReference type="Gene3D" id="3.40.630.30">
    <property type="match status" value="1"/>
</dbReference>
<dbReference type="EMBL" id="BMZE01000002">
    <property type="protein sequence ID" value="GHA24864.1"/>
    <property type="molecule type" value="Genomic_DNA"/>
</dbReference>
<dbReference type="RefSeq" id="WP_189425601.1">
    <property type="nucleotide sequence ID" value="NZ_BMZE01000002.1"/>
</dbReference>
<dbReference type="InterPro" id="IPR000182">
    <property type="entry name" value="GNAT_dom"/>
</dbReference>
<dbReference type="Pfam" id="PF13302">
    <property type="entry name" value="Acetyltransf_3"/>
    <property type="match status" value="1"/>
</dbReference>
<feature type="domain" description="N-acetyltransferase" evidence="1">
    <location>
        <begin position="17"/>
        <end position="174"/>
    </location>
</feature>
<name>A0A918S7Q2_9HYPH</name>
<comment type="caution">
    <text evidence="2">The sequence shown here is derived from an EMBL/GenBank/DDBJ whole genome shotgun (WGS) entry which is preliminary data.</text>
</comment>
<evidence type="ECO:0000313" key="2">
    <source>
        <dbReference type="EMBL" id="GHA24864.1"/>
    </source>
</evidence>
<dbReference type="SUPFAM" id="SSF55729">
    <property type="entry name" value="Acyl-CoA N-acyltransferases (Nat)"/>
    <property type="match status" value="1"/>
</dbReference>
<reference evidence="2" key="1">
    <citation type="journal article" date="2014" name="Int. J. Syst. Evol. Microbiol.">
        <title>Complete genome sequence of Corynebacterium casei LMG S-19264T (=DSM 44701T), isolated from a smear-ripened cheese.</title>
        <authorList>
            <consortium name="US DOE Joint Genome Institute (JGI-PGF)"/>
            <person name="Walter F."/>
            <person name="Albersmeier A."/>
            <person name="Kalinowski J."/>
            <person name="Ruckert C."/>
        </authorList>
    </citation>
    <scope>NUCLEOTIDE SEQUENCE</scope>
    <source>
        <strain evidence="2">KCTC 32437</strain>
    </source>
</reference>
<protein>
    <recommendedName>
        <fullName evidence="1">N-acetyltransferase domain-containing protein</fullName>
    </recommendedName>
</protein>
<dbReference type="InterPro" id="IPR051531">
    <property type="entry name" value="N-acetyltransferase"/>
</dbReference>
<organism evidence="2 3">
    <name type="scientific">Devosia pacifica</name>
    <dbReference type="NCBI Taxonomy" id="1335967"/>
    <lineage>
        <taxon>Bacteria</taxon>
        <taxon>Pseudomonadati</taxon>
        <taxon>Pseudomonadota</taxon>
        <taxon>Alphaproteobacteria</taxon>
        <taxon>Hyphomicrobiales</taxon>
        <taxon>Devosiaceae</taxon>
        <taxon>Devosia</taxon>
    </lineage>
</organism>
<sequence>MISLRERLPSKIDLARLVLSPPTHADVGRLSSLVNNWNVARWTASIPHPYAEADMIEYLEQVVPAREKSYAIRGQDGEAMGVVSLMFDGDKLPELGYWLAEPYWGQGYTSEAVVALLAAVRDADPCQAINARVLVENHGSTRVLEKAGFKVVERTLSVIERHRDQPLLILRWTP</sequence>
<gene>
    <name evidence="2" type="ORF">GCM10007989_20650</name>
</gene>
<proteinExistence type="predicted"/>
<dbReference type="PROSITE" id="PS51186">
    <property type="entry name" value="GNAT"/>
    <property type="match status" value="1"/>
</dbReference>
<dbReference type="AlphaFoldDB" id="A0A918S7Q2"/>